<dbReference type="PROSITE" id="PS00216">
    <property type="entry name" value="SUGAR_TRANSPORT_1"/>
    <property type="match status" value="1"/>
</dbReference>
<dbReference type="InterPro" id="IPR005829">
    <property type="entry name" value="Sugar_transporter_CS"/>
</dbReference>
<feature type="transmembrane region" description="Helical" evidence="5">
    <location>
        <begin position="315"/>
        <end position="334"/>
    </location>
</feature>
<feature type="transmembrane region" description="Helical" evidence="5">
    <location>
        <begin position="142"/>
        <end position="163"/>
    </location>
</feature>
<dbReference type="OrthoDB" id="6416707at2759"/>
<feature type="transmembrane region" description="Helical" evidence="5">
    <location>
        <begin position="287"/>
        <end position="308"/>
    </location>
</feature>
<dbReference type="PANTHER" id="PTHR24064">
    <property type="entry name" value="SOLUTE CARRIER FAMILY 22 MEMBER"/>
    <property type="match status" value="1"/>
</dbReference>
<comment type="subcellular location">
    <subcellularLocation>
        <location evidence="1">Membrane</location>
        <topology evidence="1">Multi-pass membrane protein</topology>
    </subcellularLocation>
</comment>
<feature type="transmembrane region" description="Helical" evidence="5">
    <location>
        <begin position="169"/>
        <end position="189"/>
    </location>
</feature>
<dbReference type="Proteomes" id="UP000887116">
    <property type="component" value="Unassembled WGS sequence"/>
</dbReference>
<dbReference type="SUPFAM" id="SSF103473">
    <property type="entry name" value="MFS general substrate transporter"/>
    <property type="match status" value="1"/>
</dbReference>
<dbReference type="AlphaFoldDB" id="A0A8X6EWY9"/>
<dbReference type="InterPro" id="IPR005828">
    <property type="entry name" value="MFS_sugar_transport-like"/>
</dbReference>
<keyword evidence="2 5" id="KW-0812">Transmembrane</keyword>
<organism evidence="7 8">
    <name type="scientific">Trichonephila clavata</name>
    <name type="common">Joro spider</name>
    <name type="synonym">Nephila clavata</name>
    <dbReference type="NCBI Taxonomy" id="2740835"/>
    <lineage>
        <taxon>Eukaryota</taxon>
        <taxon>Metazoa</taxon>
        <taxon>Ecdysozoa</taxon>
        <taxon>Arthropoda</taxon>
        <taxon>Chelicerata</taxon>
        <taxon>Arachnida</taxon>
        <taxon>Araneae</taxon>
        <taxon>Araneomorphae</taxon>
        <taxon>Entelegynae</taxon>
        <taxon>Araneoidea</taxon>
        <taxon>Nephilidae</taxon>
        <taxon>Trichonephila</taxon>
    </lineage>
</organism>
<keyword evidence="3 5" id="KW-1133">Transmembrane helix</keyword>
<feature type="transmembrane region" description="Helical" evidence="5">
    <location>
        <begin position="53"/>
        <end position="73"/>
    </location>
</feature>
<evidence type="ECO:0000313" key="8">
    <source>
        <dbReference type="Proteomes" id="UP000887116"/>
    </source>
</evidence>
<keyword evidence="4 5" id="KW-0472">Membrane</keyword>
<protein>
    <submittedName>
        <fullName evidence="7">Organic cation transporter protein</fullName>
    </submittedName>
</protein>
<feature type="transmembrane region" description="Helical" evidence="5">
    <location>
        <begin position="340"/>
        <end position="363"/>
    </location>
</feature>
<accession>A0A8X6EWY9</accession>
<dbReference type="CDD" id="cd17317">
    <property type="entry name" value="MFS_SLC22"/>
    <property type="match status" value="1"/>
</dbReference>
<feature type="non-terminal residue" evidence="7">
    <location>
        <position position="1"/>
    </location>
</feature>
<dbReference type="GO" id="GO:0016020">
    <property type="term" value="C:membrane"/>
    <property type="evidence" value="ECO:0007669"/>
    <property type="project" value="UniProtKB-SubCell"/>
</dbReference>
<feature type="transmembrane region" description="Helical" evidence="5">
    <location>
        <begin position="375"/>
        <end position="394"/>
    </location>
</feature>
<evidence type="ECO:0000256" key="5">
    <source>
        <dbReference type="SAM" id="Phobius"/>
    </source>
</evidence>
<comment type="caution">
    <text evidence="7">The sequence shown here is derived from an EMBL/GenBank/DDBJ whole genome shotgun (WGS) entry which is preliminary data.</text>
</comment>
<evidence type="ECO:0000256" key="1">
    <source>
        <dbReference type="ARBA" id="ARBA00004141"/>
    </source>
</evidence>
<name>A0A8X6EWY9_TRICU</name>
<feature type="transmembrane region" description="Helical" evidence="5">
    <location>
        <begin position="114"/>
        <end position="135"/>
    </location>
</feature>
<evidence type="ECO:0000259" key="6">
    <source>
        <dbReference type="PROSITE" id="PS50850"/>
    </source>
</evidence>
<feature type="transmembrane region" description="Helical" evidence="5">
    <location>
        <begin position="400"/>
        <end position="424"/>
    </location>
</feature>
<dbReference type="InterPro" id="IPR020846">
    <property type="entry name" value="MFS_dom"/>
</dbReference>
<dbReference type="Pfam" id="PF00083">
    <property type="entry name" value="Sugar_tr"/>
    <property type="match status" value="1"/>
</dbReference>
<dbReference type="GO" id="GO:0022857">
    <property type="term" value="F:transmembrane transporter activity"/>
    <property type="evidence" value="ECO:0007669"/>
    <property type="project" value="InterPro"/>
</dbReference>
<reference evidence="7" key="1">
    <citation type="submission" date="2020-07" db="EMBL/GenBank/DDBJ databases">
        <title>Multicomponent nature underlies the extraordinary mechanical properties of spider dragline silk.</title>
        <authorList>
            <person name="Kono N."/>
            <person name="Nakamura H."/>
            <person name="Mori M."/>
            <person name="Yoshida Y."/>
            <person name="Ohtoshi R."/>
            <person name="Malay A.D."/>
            <person name="Moran D.A.P."/>
            <person name="Tomita M."/>
            <person name="Numata K."/>
            <person name="Arakawa K."/>
        </authorList>
    </citation>
    <scope>NUCLEOTIDE SEQUENCE</scope>
</reference>
<keyword evidence="8" id="KW-1185">Reference proteome</keyword>
<evidence type="ECO:0000313" key="7">
    <source>
        <dbReference type="EMBL" id="GFQ64568.1"/>
    </source>
</evidence>
<evidence type="ECO:0000256" key="3">
    <source>
        <dbReference type="ARBA" id="ARBA00022989"/>
    </source>
</evidence>
<gene>
    <name evidence="7" type="primary">Orct</name>
    <name evidence="7" type="ORF">TNCT_693461</name>
</gene>
<sequence>YKFFNQSNIYKGEIENNNVTNKEIETCDSWEYDHSFYASTVVTEWNLVCDKEWLISMSKSIFVVGNIISATLLSYFADKFGRKPIILICSILSIVSAITCAFASSFIMFAVARLFIAVGVTGADIIAFVLLMEIIGPERRAFYGIGVNFGWILGYFIPPGIAWLLRDWFWMQIVLTMPCTILILLWWLLPESPRWLLSHRKKEAALKVLSRAAKMNGSHCPKLDAKLEEIISKTNKKCEKRASSNILQLFKPGLWQKTVVLFYVWCVVAFMYYGISYNTNELAGDPFLNYILYGVVEIVAYILAFFFIQSKGRKYPVVVTLVIAGASCLLIYPIPDDPIWMRTVMHLLGKLCITCSFAIIYVFTAEIFPTVVRSIGLGSSCLGARLGSIIAPFVRELGRAIHPIVPQIIFGILAAIAGILVLLLPETKDCNVPDTVEDAVGVSRNRSSKNEA</sequence>
<feature type="transmembrane region" description="Helical" evidence="5">
    <location>
        <begin position="85"/>
        <end position="108"/>
    </location>
</feature>
<dbReference type="InterPro" id="IPR036259">
    <property type="entry name" value="MFS_trans_sf"/>
</dbReference>
<evidence type="ECO:0000256" key="2">
    <source>
        <dbReference type="ARBA" id="ARBA00022692"/>
    </source>
</evidence>
<proteinExistence type="predicted"/>
<feature type="domain" description="Major facilitator superfamily (MFS) profile" evidence="6">
    <location>
        <begin position="1"/>
        <end position="429"/>
    </location>
</feature>
<dbReference type="Gene3D" id="1.20.1250.20">
    <property type="entry name" value="MFS general substrate transporter like domains"/>
    <property type="match status" value="1"/>
</dbReference>
<evidence type="ECO:0000256" key="4">
    <source>
        <dbReference type="ARBA" id="ARBA00023136"/>
    </source>
</evidence>
<dbReference type="EMBL" id="BMAO01010071">
    <property type="protein sequence ID" value="GFQ64568.1"/>
    <property type="molecule type" value="Genomic_DNA"/>
</dbReference>
<feature type="transmembrane region" description="Helical" evidence="5">
    <location>
        <begin position="258"/>
        <end position="275"/>
    </location>
</feature>
<dbReference type="PROSITE" id="PS50850">
    <property type="entry name" value="MFS"/>
    <property type="match status" value="1"/>
</dbReference>